<dbReference type="Gene3D" id="3.40.50.12780">
    <property type="entry name" value="N-terminal domain of ligase-like"/>
    <property type="match status" value="1"/>
</dbReference>
<organism evidence="3 4">
    <name type="scientific">Thermohalobaculum xanthum</name>
    <dbReference type="NCBI Taxonomy" id="2753746"/>
    <lineage>
        <taxon>Bacteria</taxon>
        <taxon>Pseudomonadati</taxon>
        <taxon>Pseudomonadota</taxon>
        <taxon>Alphaproteobacteria</taxon>
        <taxon>Rhodobacterales</taxon>
        <taxon>Paracoccaceae</taxon>
        <taxon>Thermohalobaculum</taxon>
    </lineage>
</organism>
<dbReference type="InterPro" id="IPR045851">
    <property type="entry name" value="AMP-bd_C_sf"/>
</dbReference>
<dbReference type="InterPro" id="IPR050237">
    <property type="entry name" value="ATP-dep_AMP-bd_enzyme"/>
</dbReference>
<dbReference type="Gene3D" id="3.30.300.30">
    <property type="match status" value="1"/>
</dbReference>
<evidence type="ECO:0000259" key="2">
    <source>
        <dbReference type="Pfam" id="PF00501"/>
    </source>
</evidence>
<proteinExistence type="predicted"/>
<comment type="caution">
    <text evidence="3">The sequence shown here is derived from an EMBL/GenBank/DDBJ whole genome shotgun (WGS) entry which is preliminary data.</text>
</comment>
<dbReference type="SUPFAM" id="SSF56801">
    <property type="entry name" value="Acetyl-CoA synthetase-like"/>
    <property type="match status" value="1"/>
</dbReference>
<dbReference type="Proteomes" id="UP000655420">
    <property type="component" value="Unassembled WGS sequence"/>
</dbReference>
<protein>
    <submittedName>
        <fullName evidence="3">Acyl-CoA synthetase</fullName>
    </submittedName>
</protein>
<dbReference type="InterPro" id="IPR042099">
    <property type="entry name" value="ANL_N_sf"/>
</dbReference>
<feature type="domain" description="AMP-dependent synthetase/ligase" evidence="2">
    <location>
        <begin position="95"/>
        <end position="251"/>
    </location>
</feature>
<evidence type="ECO:0000256" key="1">
    <source>
        <dbReference type="ARBA" id="ARBA00022598"/>
    </source>
</evidence>
<keyword evidence="1" id="KW-0436">Ligase</keyword>
<gene>
    <name evidence="3" type="ORF">H0I76_16905</name>
</gene>
<keyword evidence="4" id="KW-1185">Reference proteome</keyword>
<dbReference type="PANTHER" id="PTHR43767">
    <property type="entry name" value="LONG-CHAIN-FATTY-ACID--COA LIGASE"/>
    <property type="match status" value="1"/>
</dbReference>
<evidence type="ECO:0000313" key="4">
    <source>
        <dbReference type="Proteomes" id="UP000655420"/>
    </source>
</evidence>
<dbReference type="Pfam" id="PF00501">
    <property type="entry name" value="AMP-binding"/>
    <property type="match status" value="1"/>
</dbReference>
<accession>A0A8J7MAZ0</accession>
<dbReference type="PANTHER" id="PTHR43767:SF8">
    <property type="entry name" value="LONG-CHAIN-FATTY-ACID--COA LIGASE"/>
    <property type="match status" value="1"/>
</dbReference>
<sequence length="428" mass="45861">MDVAAARHCLAGHDAICNMAEARYDFSVLLSAAMANGQTTVLPPSRATAAVAAALDGWRSPLTVKALSDIGLERLNSEAHAENQALPKLTGQVHVFTSGSTGKPVRHLKNWRSLADGARLTAEIVASAGLEQVDTVMLGTTPHQHMYGLEAAIFAGIAHGYCLHDATVFFPADLERAVDEATGQGMSDVVLVTSPAHLRFLEETIVTLPQIRCIISATAPLHRDVARRLEASGTRKVFEIYGSTETGSLARRRSAETDLWTPLDGFRIVGRGDRWFASAPHLHATIALADDIDLESDGRFRLLGRRGDMVRVAGKRQSLGGLNAVLSLMPGLRDGVILSEPGADGDQLSLFVVTNGEKPADLHALRKAVRAHMLGYVDPVFVPRHVHIVDRIPRGDTGKISAADQVVMMSAARRGADQAAPKVAGKRE</sequence>
<dbReference type="AlphaFoldDB" id="A0A8J7MAZ0"/>
<evidence type="ECO:0000313" key="3">
    <source>
        <dbReference type="EMBL" id="MBK0400882.1"/>
    </source>
</evidence>
<dbReference type="RefSeq" id="WP_200612652.1">
    <property type="nucleotide sequence ID" value="NZ_JAEHHL010000012.1"/>
</dbReference>
<dbReference type="InterPro" id="IPR000873">
    <property type="entry name" value="AMP-dep_synth/lig_dom"/>
</dbReference>
<reference evidence="3" key="1">
    <citation type="submission" date="2020-12" db="EMBL/GenBank/DDBJ databases">
        <title>Bacterial taxonomy.</title>
        <authorList>
            <person name="Pan X."/>
        </authorList>
    </citation>
    <scope>NUCLEOTIDE SEQUENCE</scope>
    <source>
        <strain evidence="3">M0105</strain>
    </source>
</reference>
<dbReference type="EMBL" id="JAEHHL010000012">
    <property type="protein sequence ID" value="MBK0400882.1"/>
    <property type="molecule type" value="Genomic_DNA"/>
</dbReference>
<dbReference type="GO" id="GO:0016874">
    <property type="term" value="F:ligase activity"/>
    <property type="evidence" value="ECO:0007669"/>
    <property type="project" value="UniProtKB-KW"/>
</dbReference>
<name>A0A8J7MAZ0_9RHOB</name>